<dbReference type="Pfam" id="PF08904">
    <property type="entry name" value="EipB_like"/>
    <property type="match status" value="1"/>
</dbReference>
<dbReference type="AlphaFoldDB" id="A0A231UW39"/>
<evidence type="ECO:0008006" key="3">
    <source>
        <dbReference type="Google" id="ProtNLM"/>
    </source>
</evidence>
<name>A0A231UW39_9HYPH</name>
<keyword evidence="2" id="KW-1185">Reference proteome</keyword>
<dbReference type="RefSeq" id="WP_094076972.1">
    <property type="nucleotide sequence ID" value="NZ_NBYO01000002.1"/>
</dbReference>
<dbReference type="EMBL" id="NBYO01000002">
    <property type="protein sequence ID" value="OXT00148.1"/>
    <property type="molecule type" value="Genomic_DNA"/>
</dbReference>
<sequence length="273" mass="30226">MILNRAIALALVGSIAPVISDAAELASHRAVYDMELLEASERSGLTGVDGRMVYEFLGNDCKGYAVRFRSVASFRSEAGQQVIDQRVTTLEKTESGSFSFATQSFTDNRLDKEVKGEAEYHSNGEMLEVILSLPDRKTIELPDALFPVAHLQDLLRRAADGERIYATKVFDGTENGDKVLLTNVVIGEPEKAGEENDSATPLGELANRPYWPVSMSYYDVAVPTGGEDEPVFRLSFDLYDNGITRDFRMDYGDFTIHQKLVELEPLTAPPCEK</sequence>
<accession>A0A231UW39</accession>
<comment type="caution">
    <text evidence="1">The sequence shown here is derived from an EMBL/GenBank/DDBJ whole genome shotgun (WGS) entry which is preliminary data.</text>
</comment>
<reference evidence="2" key="1">
    <citation type="journal article" date="2017" name="Int. J. Syst. Evol. Microbiol.">
        <title>Notoacmeibacter marinus gen. nov., sp. nov., isolated from the gut of a limpet and proposal of Notoacmeibacteraceae fam. nov. in the order Rhizobiales of the class Alphaproteobacteria.</title>
        <authorList>
            <person name="Huang Z."/>
            <person name="Guo F."/>
            <person name="Lai Q."/>
        </authorList>
    </citation>
    <scope>NUCLEOTIDE SEQUENCE [LARGE SCALE GENOMIC DNA]</scope>
    <source>
        <strain evidence="2">XMTR2A4</strain>
    </source>
</reference>
<evidence type="ECO:0000313" key="2">
    <source>
        <dbReference type="Proteomes" id="UP000215405"/>
    </source>
</evidence>
<gene>
    <name evidence="1" type="ORF">B7H23_08165</name>
</gene>
<protein>
    <recommendedName>
        <fullName evidence="3">ATP-binding protein</fullName>
    </recommendedName>
</protein>
<evidence type="ECO:0000313" key="1">
    <source>
        <dbReference type="EMBL" id="OXT00148.1"/>
    </source>
</evidence>
<organism evidence="1 2">
    <name type="scientific">Notoacmeibacter marinus</name>
    <dbReference type="NCBI Taxonomy" id="1876515"/>
    <lineage>
        <taxon>Bacteria</taxon>
        <taxon>Pseudomonadati</taxon>
        <taxon>Pseudomonadota</taxon>
        <taxon>Alphaproteobacteria</taxon>
        <taxon>Hyphomicrobiales</taxon>
        <taxon>Notoacmeibacteraceae</taxon>
        <taxon>Notoacmeibacter</taxon>
    </lineage>
</organism>
<dbReference type="InterPro" id="IPR015000">
    <property type="entry name" value="EipB-like"/>
</dbReference>
<proteinExistence type="predicted"/>
<dbReference type="Proteomes" id="UP000215405">
    <property type="component" value="Unassembled WGS sequence"/>
</dbReference>